<dbReference type="InterPro" id="IPR012337">
    <property type="entry name" value="RNaseH-like_sf"/>
</dbReference>
<dbReference type="Gene3D" id="3.60.10.10">
    <property type="entry name" value="Endonuclease/exonuclease/phosphatase"/>
    <property type="match status" value="1"/>
</dbReference>
<comment type="caution">
    <text evidence="3">The sequence shown here is derived from an EMBL/GenBank/DDBJ whole genome shotgun (WGS) entry which is preliminary data.</text>
</comment>
<proteinExistence type="predicted"/>
<dbReference type="PANTHER" id="PTHR36688:SF2">
    <property type="entry name" value="ENDONUCLEASE_EXONUCLEASE_PHOSPHATASE DOMAIN-CONTAINING PROTEIN"/>
    <property type="match status" value="1"/>
</dbReference>
<feature type="domain" description="RNase H type-1" evidence="2">
    <location>
        <begin position="959"/>
        <end position="1071"/>
    </location>
</feature>
<dbReference type="CDD" id="cd01650">
    <property type="entry name" value="RT_nLTR_like"/>
    <property type="match status" value="1"/>
</dbReference>
<evidence type="ECO:0000259" key="2">
    <source>
        <dbReference type="PROSITE" id="PS50879"/>
    </source>
</evidence>
<evidence type="ECO:0000313" key="3">
    <source>
        <dbReference type="EMBL" id="CAL4222392.1"/>
    </source>
</evidence>
<dbReference type="GO" id="GO:0004523">
    <property type="term" value="F:RNA-DNA hybrid ribonuclease activity"/>
    <property type="evidence" value="ECO:0007669"/>
    <property type="project" value="InterPro"/>
</dbReference>
<evidence type="ECO:0008006" key="5">
    <source>
        <dbReference type="Google" id="ProtNLM"/>
    </source>
</evidence>
<dbReference type="PROSITE" id="PS50878">
    <property type="entry name" value="RT_POL"/>
    <property type="match status" value="1"/>
</dbReference>
<keyword evidence="4" id="KW-1185">Reference proteome</keyword>
<reference evidence="3 4" key="1">
    <citation type="submission" date="2024-05" db="EMBL/GenBank/DDBJ databases">
        <authorList>
            <person name="Wallberg A."/>
        </authorList>
    </citation>
    <scope>NUCLEOTIDE SEQUENCE [LARGE SCALE GENOMIC DNA]</scope>
</reference>
<dbReference type="SUPFAM" id="SSF56672">
    <property type="entry name" value="DNA/RNA polymerases"/>
    <property type="match status" value="1"/>
</dbReference>
<accession>A0AAV2SRQ8</accession>
<dbReference type="GO" id="GO:0003676">
    <property type="term" value="F:nucleic acid binding"/>
    <property type="evidence" value="ECO:0007669"/>
    <property type="project" value="InterPro"/>
</dbReference>
<dbReference type="PANTHER" id="PTHR36688">
    <property type="entry name" value="ENDO/EXONUCLEASE/PHOSPHATASE DOMAIN-CONTAINING PROTEIN"/>
    <property type="match status" value="1"/>
</dbReference>
<dbReference type="InterPro" id="IPR000477">
    <property type="entry name" value="RT_dom"/>
</dbReference>
<dbReference type="InterPro" id="IPR005135">
    <property type="entry name" value="Endo/exonuclease/phosphatase"/>
</dbReference>
<gene>
    <name evidence="3" type="ORF">MNOR_LOCUS39169</name>
</gene>
<dbReference type="InterPro" id="IPR036397">
    <property type="entry name" value="RNaseH_sf"/>
</dbReference>
<organism evidence="3 4">
    <name type="scientific">Meganyctiphanes norvegica</name>
    <name type="common">Northern krill</name>
    <name type="synonym">Thysanopoda norvegica</name>
    <dbReference type="NCBI Taxonomy" id="48144"/>
    <lineage>
        <taxon>Eukaryota</taxon>
        <taxon>Metazoa</taxon>
        <taxon>Ecdysozoa</taxon>
        <taxon>Arthropoda</taxon>
        <taxon>Crustacea</taxon>
        <taxon>Multicrustacea</taxon>
        <taxon>Malacostraca</taxon>
        <taxon>Eumalacostraca</taxon>
        <taxon>Eucarida</taxon>
        <taxon>Euphausiacea</taxon>
        <taxon>Euphausiidae</taxon>
        <taxon>Meganyctiphanes</taxon>
    </lineage>
</organism>
<dbReference type="SUPFAM" id="SSF56219">
    <property type="entry name" value="DNase I-like"/>
    <property type="match status" value="1"/>
</dbReference>
<dbReference type="Proteomes" id="UP001497623">
    <property type="component" value="Unassembled WGS sequence"/>
</dbReference>
<dbReference type="PROSITE" id="PS50879">
    <property type="entry name" value="RNASE_H_1"/>
    <property type="match status" value="1"/>
</dbReference>
<feature type="non-terminal residue" evidence="3">
    <location>
        <position position="1071"/>
    </location>
</feature>
<dbReference type="InterPro" id="IPR036691">
    <property type="entry name" value="Endo/exonu/phosph_ase_sf"/>
</dbReference>
<dbReference type="Pfam" id="PF00078">
    <property type="entry name" value="RVT_1"/>
    <property type="match status" value="1"/>
</dbReference>
<dbReference type="SUPFAM" id="SSF53098">
    <property type="entry name" value="Ribonuclease H-like"/>
    <property type="match status" value="1"/>
</dbReference>
<dbReference type="InterPro" id="IPR043502">
    <property type="entry name" value="DNA/RNA_pol_sf"/>
</dbReference>
<evidence type="ECO:0000259" key="1">
    <source>
        <dbReference type="PROSITE" id="PS50878"/>
    </source>
</evidence>
<feature type="domain" description="Reverse transcriptase" evidence="1">
    <location>
        <begin position="483"/>
        <end position="753"/>
    </location>
</feature>
<evidence type="ECO:0000313" key="4">
    <source>
        <dbReference type="Proteomes" id="UP001497623"/>
    </source>
</evidence>
<protein>
    <recommendedName>
        <fullName evidence="5">RNA-directed DNA polymerase from transposon X-element</fullName>
    </recommendedName>
</protein>
<dbReference type="Pfam" id="PF14529">
    <property type="entry name" value="Exo_endo_phos_2"/>
    <property type="match status" value="1"/>
</dbReference>
<dbReference type="GO" id="GO:0071897">
    <property type="term" value="P:DNA biosynthetic process"/>
    <property type="evidence" value="ECO:0007669"/>
    <property type="project" value="UniProtKB-ARBA"/>
</dbReference>
<dbReference type="InterPro" id="IPR052560">
    <property type="entry name" value="RdDP_mobile_element"/>
</dbReference>
<dbReference type="InterPro" id="IPR043128">
    <property type="entry name" value="Rev_trsase/Diguanyl_cyclase"/>
</dbReference>
<dbReference type="CDD" id="cd09276">
    <property type="entry name" value="Rnase_HI_RT_non_LTR"/>
    <property type="match status" value="1"/>
</dbReference>
<dbReference type="GO" id="GO:0042575">
    <property type="term" value="C:DNA polymerase complex"/>
    <property type="evidence" value="ECO:0007669"/>
    <property type="project" value="UniProtKB-ARBA"/>
</dbReference>
<dbReference type="Gene3D" id="3.30.420.10">
    <property type="entry name" value="Ribonuclease H-like superfamily/Ribonuclease H"/>
    <property type="match status" value="1"/>
</dbReference>
<dbReference type="InterPro" id="IPR002156">
    <property type="entry name" value="RNaseH_domain"/>
</dbReference>
<name>A0AAV2SRQ8_MEGNR</name>
<dbReference type="AlphaFoldDB" id="A0AAV2SRQ8"/>
<sequence>MYSPLINYNFVQHNIRGLIANYYSLQSFLYMHKPDVVCLQETQLGPNSVLGYNRPVEFDHYAIYRKDNVPGKWGVAILVRKDIPHSLIPVRSSLEQISLKLFYRGVEMSVTSLYLPPTLPFAVKDLEVLNRQLLNNKLILADGNSHHSAWGALRTCPRGRKLLEFTNIAGLSILNRDEPTFLSSSGWPSFIDVSLASPRLALDAEWFTHSDMLGSDHLPVCLVYPTVDLPGGPPLSYNCKKADWTLFARNATLRDPVPSLTNTCNNITESLIAAADLSIPKNDPFFKGKLKVPWWTPLCRTTLNNRNRAWRHYRHNPSQESFIVYKKAQAEARKIIRAAKRKTWREFVSRINRGTTSTEVWNTIRAIKGRRSRVGARYLRIQGRMVMNPRIIANTIGRTFQKNSSNSNSPVSFLNRKSSLESTVPNFGGGREQDYNRPFAFFELEAVLSKVKGSSAGPDMVRYEMLQNLCNSEKRKLLHFYNDVWERREVPSQWGEAIVIPILKPGKDPLDPESYRPIALTNCVCKIFERMVNNRLLFSLETKGLICPFQSGFRRKRSTLDNVTRLERDVKEAFSNRRSVVAVFLDMHKAYDMAWRRGILEKLYSLGFRGNLPIFIANLLSDRTFRVRMGSTFSDLFCQENGVPQGSVLSPTLFMLLINDILSASSTHIKYALYADDIVIWSDAQDLDVAKTEIQKTLDELGRWQDLWGTTFSAEKSNFMVFTKKRTLSAVHLRIKGVAIPETDSTFFLGLKFDCKLRWDKHIQYLFDSCSKRLNVLRSIQSHAWGADRSSILLVYKSFIRAKFDYGCHIYDAAAPTIKKKLTTIQNTALRLATGALRNTTIKKLEVEANVLPLQLHRDYLSLAYGSKIISDHLHPTRVSLLDHHDLRHSSDRPFARRLHDLSQQYNVPLLSLDNRCSFELPPWIQPSFHIDLSVHSSVKAVTPVEVLRARGRELISQFQNTDQYFTDGSVQGDLTGVGVFHRTFNVCQRLPNHTSIYTAEAYAIFLALRRGLRENRDFTVFSDSYSCLSAVKAARSDHPVIARILNILHHSSLVIWLCWIPSHCGILGNE</sequence>
<dbReference type="EMBL" id="CAXKWB010098024">
    <property type="protein sequence ID" value="CAL4222392.1"/>
    <property type="molecule type" value="Genomic_DNA"/>
</dbReference>
<dbReference type="Gene3D" id="3.30.70.270">
    <property type="match status" value="1"/>
</dbReference>